<dbReference type="InterPro" id="IPR007059">
    <property type="entry name" value="DmsC"/>
</dbReference>
<dbReference type="PANTHER" id="PTHR38095:SF1">
    <property type="entry name" value="ANAEROBIC DIMETHYL SULFOXIDE REDUCTASE CHAIN YNFH"/>
    <property type="match status" value="1"/>
</dbReference>
<keyword evidence="1" id="KW-0812">Transmembrane</keyword>
<protein>
    <submittedName>
        <fullName evidence="2">Dimethyl sulfoxide reductase anchor subunit</fullName>
    </submittedName>
</protein>
<accession>A0A6M1U878</accession>
<dbReference type="AlphaFoldDB" id="A0A6M1U878"/>
<name>A0A6M1U878_9RHOB</name>
<dbReference type="EMBL" id="JAALFE010000009">
    <property type="protein sequence ID" value="NGQ91373.1"/>
    <property type="molecule type" value="Genomic_DNA"/>
</dbReference>
<feature type="transmembrane region" description="Helical" evidence="1">
    <location>
        <begin position="35"/>
        <end position="57"/>
    </location>
</feature>
<proteinExistence type="predicted"/>
<dbReference type="Proteomes" id="UP000474758">
    <property type="component" value="Unassembled WGS sequence"/>
</dbReference>
<feature type="transmembrane region" description="Helical" evidence="1">
    <location>
        <begin position="7"/>
        <end position="29"/>
    </location>
</feature>
<reference evidence="2 3" key="1">
    <citation type="submission" date="2020-02" db="EMBL/GenBank/DDBJ databases">
        <title>Rhodobacter translucens sp. nov., a novel bacterium isolated from activated sludge.</title>
        <authorList>
            <person name="Liu J."/>
        </authorList>
    </citation>
    <scope>NUCLEOTIDE SEQUENCE [LARGE SCALE GENOMIC DNA]</scope>
    <source>
        <strain evidence="2 3">HX-7-19</strain>
    </source>
</reference>
<keyword evidence="3" id="KW-1185">Reference proteome</keyword>
<dbReference type="GO" id="GO:0009389">
    <property type="term" value="F:dimethyl sulfoxide reductase activity"/>
    <property type="evidence" value="ECO:0007669"/>
    <property type="project" value="TreeGrafter"/>
</dbReference>
<feature type="transmembrane region" description="Helical" evidence="1">
    <location>
        <begin position="146"/>
        <end position="163"/>
    </location>
</feature>
<evidence type="ECO:0000256" key="1">
    <source>
        <dbReference type="SAM" id="Phobius"/>
    </source>
</evidence>
<dbReference type="Pfam" id="PF04976">
    <property type="entry name" value="DmsC"/>
    <property type="match status" value="1"/>
</dbReference>
<gene>
    <name evidence="2" type="ORF">G5V65_10735</name>
</gene>
<feature type="transmembrane region" description="Helical" evidence="1">
    <location>
        <begin position="78"/>
        <end position="99"/>
    </location>
</feature>
<sequence length="311" mass="32915">MHPAPSVILFTVLSGAGFGFLALLGVFGASGTAAFFLWGLGYGMAVAGLVSSAFHLGNPRRALLAFTQWRTSWLSREAWASVIALGLFAPQALADWLGFDWGQGFWGQGFWGRGFGIAGAVMAGVTVFASAMIYAQIRAVPRWHHWTVPLVFLAYWATGGVVLAGVAPLALPALCVLGGVLALHWHFGRHAFARAAETMESATGLGRIGAVSVFEQPHTGGNYLLREMIHVVGRKHAERVRMIAMVCSVMLPAMALAWLGGVTGAVLAALTHLLGALAQRWLFFAEAEHVVGLYYGQRGAGVASGSGGRAR</sequence>
<feature type="transmembrane region" description="Helical" evidence="1">
    <location>
        <begin position="169"/>
        <end position="187"/>
    </location>
</feature>
<comment type="caution">
    <text evidence="2">The sequence shown here is derived from an EMBL/GenBank/DDBJ whole genome shotgun (WGS) entry which is preliminary data.</text>
</comment>
<keyword evidence="1" id="KW-1133">Transmembrane helix</keyword>
<evidence type="ECO:0000313" key="2">
    <source>
        <dbReference type="EMBL" id="NGQ91373.1"/>
    </source>
</evidence>
<feature type="transmembrane region" description="Helical" evidence="1">
    <location>
        <begin position="243"/>
        <end position="270"/>
    </location>
</feature>
<dbReference type="GO" id="GO:0009390">
    <property type="term" value="C:dimethyl sulfoxide reductase complex"/>
    <property type="evidence" value="ECO:0007669"/>
    <property type="project" value="TreeGrafter"/>
</dbReference>
<organism evidence="2 3">
    <name type="scientific">Paragemmobacter kunshanensis</name>
    <dbReference type="NCBI Taxonomy" id="2583234"/>
    <lineage>
        <taxon>Bacteria</taxon>
        <taxon>Pseudomonadati</taxon>
        <taxon>Pseudomonadota</taxon>
        <taxon>Alphaproteobacteria</taxon>
        <taxon>Rhodobacterales</taxon>
        <taxon>Paracoccaceae</taxon>
        <taxon>Paragemmobacter</taxon>
    </lineage>
</organism>
<evidence type="ECO:0000313" key="3">
    <source>
        <dbReference type="Proteomes" id="UP000474758"/>
    </source>
</evidence>
<dbReference type="RefSeq" id="WP_165049844.1">
    <property type="nucleotide sequence ID" value="NZ_JAALFE010000009.1"/>
</dbReference>
<dbReference type="GO" id="GO:0005886">
    <property type="term" value="C:plasma membrane"/>
    <property type="evidence" value="ECO:0007669"/>
    <property type="project" value="TreeGrafter"/>
</dbReference>
<feature type="transmembrane region" description="Helical" evidence="1">
    <location>
        <begin position="111"/>
        <end position="134"/>
    </location>
</feature>
<dbReference type="GO" id="GO:0019645">
    <property type="term" value="P:anaerobic electron transport chain"/>
    <property type="evidence" value="ECO:0007669"/>
    <property type="project" value="InterPro"/>
</dbReference>
<dbReference type="PANTHER" id="PTHR38095">
    <property type="entry name" value="ANAEROBIC DIMETHYL SULFOXIDE REDUCTASE CHAIN YNFH"/>
    <property type="match status" value="1"/>
</dbReference>
<keyword evidence="1" id="KW-0472">Membrane</keyword>